<dbReference type="EMBL" id="BARU01004432">
    <property type="protein sequence ID" value="GAH20439.1"/>
    <property type="molecule type" value="Genomic_DNA"/>
</dbReference>
<sequence length="176" mass="20516">GFYIFGDSFGAEISALYLKAGYKAPKGMILISPAETFSFSGWMKILFKFAPAWLYYPILPFLKFMLMHFRTDMKNDPGTYYLNKRNLETGIPKRMKACALELFDYHSDVNYSDFDFPVYIFAASNDKMHSYEQSVEISKRIPNAIFENLINFQETHSRETAKKMKKFILDAEKRGK</sequence>
<feature type="domain" description="Serine aminopeptidase S33" evidence="2">
    <location>
        <begin position="3"/>
        <end position="144"/>
    </location>
</feature>
<keyword evidence="1" id="KW-1133">Transmembrane helix</keyword>
<dbReference type="AlphaFoldDB" id="X1ETF1"/>
<feature type="non-terminal residue" evidence="3">
    <location>
        <position position="1"/>
    </location>
</feature>
<dbReference type="InterPro" id="IPR029058">
    <property type="entry name" value="AB_hydrolase_fold"/>
</dbReference>
<comment type="caution">
    <text evidence="3">The sequence shown here is derived from an EMBL/GenBank/DDBJ whole genome shotgun (WGS) entry which is preliminary data.</text>
</comment>
<keyword evidence="1" id="KW-0812">Transmembrane</keyword>
<protein>
    <recommendedName>
        <fullName evidence="2">Serine aminopeptidase S33 domain-containing protein</fullName>
    </recommendedName>
</protein>
<proteinExistence type="predicted"/>
<gene>
    <name evidence="3" type="ORF">S03H2_08925</name>
</gene>
<accession>X1ETF1</accession>
<dbReference type="SUPFAM" id="SSF53474">
    <property type="entry name" value="alpha/beta-Hydrolases"/>
    <property type="match status" value="1"/>
</dbReference>
<name>X1ETF1_9ZZZZ</name>
<evidence type="ECO:0000313" key="3">
    <source>
        <dbReference type="EMBL" id="GAH20439.1"/>
    </source>
</evidence>
<keyword evidence="1" id="KW-0472">Membrane</keyword>
<organism evidence="3">
    <name type="scientific">marine sediment metagenome</name>
    <dbReference type="NCBI Taxonomy" id="412755"/>
    <lineage>
        <taxon>unclassified sequences</taxon>
        <taxon>metagenomes</taxon>
        <taxon>ecological metagenomes</taxon>
    </lineage>
</organism>
<dbReference type="InterPro" id="IPR022742">
    <property type="entry name" value="Hydrolase_4"/>
</dbReference>
<evidence type="ECO:0000256" key="1">
    <source>
        <dbReference type="SAM" id="Phobius"/>
    </source>
</evidence>
<dbReference type="Gene3D" id="3.40.50.1820">
    <property type="entry name" value="alpha/beta hydrolase"/>
    <property type="match status" value="1"/>
</dbReference>
<feature type="transmembrane region" description="Helical" evidence="1">
    <location>
        <begin position="45"/>
        <end position="66"/>
    </location>
</feature>
<evidence type="ECO:0000259" key="2">
    <source>
        <dbReference type="Pfam" id="PF12146"/>
    </source>
</evidence>
<dbReference type="Pfam" id="PF12146">
    <property type="entry name" value="Hydrolase_4"/>
    <property type="match status" value="1"/>
</dbReference>
<reference evidence="3" key="1">
    <citation type="journal article" date="2014" name="Front. Microbiol.">
        <title>High frequency of phylogenetically diverse reductive dehalogenase-homologous genes in deep subseafloor sedimentary metagenomes.</title>
        <authorList>
            <person name="Kawai M."/>
            <person name="Futagami T."/>
            <person name="Toyoda A."/>
            <person name="Takaki Y."/>
            <person name="Nishi S."/>
            <person name="Hori S."/>
            <person name="Arai W."/>
            <person name="Tsubouchi T."/>
            <person name="Morono Y."/>
            <person name="Uchiyama I."/>
            <person name="Ito T."/>
            <person name="Fujiyama A."/>
            <person name="Inagaki F."/>
            <person name="Takami H."/>
        </authorList>
    </citation>
    <scope>NUCLEOTIDE SEQUENCE</scope>
    <source>
        <strain evidence="3">Expedition CK06-06</strain>
    </source>
</reference>